<sequence length="44" mass="4915">MQHQYGDKPSGMIFIAGHSWAYLRISRRSSSGIAAMIGIDQSCW</sequence>
<dbReference type="AlphaFoldDB" id="A0A0G4JYF4"/>
<dbReference type="Proteomes" id="UP000044377">
    <property type="component" value="Unassembled WGS sequence"/>
</dbReference>
<accession>A0A0G4JYF4</accession>
<gene>
    <name evidence="1" type="ORF">BN1221_03445c</name>
</gene>
<name>A0A0G4JYF4_9GAMM</name>
<dbReference type="EMBL" id="CGIG01000001">
    <property type="protein sequence ID" value="CPR18860.1"/>
    <property type="molecule type" value="Genomic_DNA"/>
</dbReference>
<evidence type="ECO:0000313" key="1">
    <source>
        <dbReference type="EMBL" id="CPR18860.1"/>
    </source>
</evidence>
<reference evidence="2" key="1">
    <citation type="submission" date="2015-01" db="EMBL/GenBank/DDBJ databases">
        <authorList>
            <person name="Paterson Steve"/>
        </authorList>
    </citation>
    <scope>NUCLEOTIDE SEQUENCE [LARGE SCALE GENOMIC DNA]</scope>
    <source>
        <strain evidence="2">OBR1</strain>
    </source>
</reference>
<keyword evidence="2" id="KW-1185">Reference proteome</keyword>
<organism evidence="1 2">
    <name type="scientific">Brenneria goodwinii</name>
    <dbReference type="NCBI Taxonomy" id="1109412"/>
    <lineage>
        <taxon>Bacteria</taxon>
        <taxon>Pseudomonadati</taxon>
        <taxon>Pseudomonadota</taxon>
        <taxon>Gammaproteobacteria</taxon>
        <taxon>Enterobacterales</taxon>
        <taxon>Pectobacteriaceae</taxon>
        <taxon>Brenneria</taxon>
    </lineage>
</organism>
<proteinExistence type="predicted"/>
<protein>
    <submittedName>
        <fullName evidence="1">Uncharacterized protein</fullName>
    </submittedName>
</protein>
<evidence type="ECO:0000313" key="2">
    <source>
        <dbReference type="Proteomes" id="UP000044377"/>
    </source>
</evidence>